<evidence type="ECO:0000313" key="2">
    <source>
        <dbReference type="Proteomes" id="UP001165653"/>
    </source>
</evidence>
<dbReference type="EMBL" id="JAPDDR010000016">
    <property type="protein sequence ID" value="MCW1916568.1"/>
    <property type="molecule type" value="Genomic_DNA"/>
</dbReference>
<evidence type="ECO:0008006" key="3">
    <source>
        <dbReference type="Google" id="ProtNLM"/>
    </source>
</evidence>
<keyword evidence="2" id="KW-1185">Reference proteome</keyword>
<dbReference type="RefSeq" id="WP_264516147.1">
    <property type="nucleotide sequence ID" value="NZ_JAPDDR010000016.1"/>
</dbReference>
<evidence type="ECO:0000313" key="1">
    <source>
        <dbReference type="EMBL" id="MCW1916568.1"/>
    </source>
</evidence>
<reference evidence="1" key="1">
    <citation type="submission" date="2022-10" db="EMBL/GenBank/DDBJ databases">
        <title>Luteolibacter sp. GHJ8, whole genome shotgun sequencing project.</title>
        <authorList>
            <person name="Zhao G."/>
            <person name="Shen L."/>
        </authorList>
    </citation>
    <scope>NUCLEOTIDE SEQUENCE</scope>
    <source>
        <strain evidence="1">GHJ8</strain>
    </source>
</reference>
<name>A0ABT3G9Q3_9BACT</name>
<sequence>MPSYTVRCLFEWSADRVETLKHLYEERITLWNAATFEEAIELAEQEASEYAEEHGFTFIQLSQAFWMFSEVQGSGVEVYSLLRESDLEPDAYLNAFFDTGFEREEDVRAS</sequence>
<accession>A0ABT3G9Q3</accession>
<gene>
    <name evidence="1" type="ORF">OJ996_23475</name>
</gene>
<proteinExistence type="predicted"/>
<comment type="caution">
    <text evidence="1">The sequence shown here is derived from an EMBL/GenBank/DDBJ whole genome shotgun (WGS) entry which is preliminary data.</text>
</comment>
<dbReference type="Proteomes" id="UP001165653">
    <property type="component" value="Unassembled WGS sequence"/>
</dbReference>
<organism evidence="1 2">
    <name type="scientific">Luteolibacter rhizosphaerae</name>
    <dbReference type="NCBI Taxonomy" id="2989719"/>
    <lineage>
        <taxon>Bacteria</taxon>
        <taxon>Pseudomonadati</taxon>
        <taxon>Verrucomicrobiota</taxon>
        <taxon>Verrucomicrobiia</taxon>
        <taxon>Verrucomicrobiales</taxon>
        <taxon>Verrucomicrobiaceae</taxon>
        <taxon>Luteolibacter</taxon>
    </lineage>
</organism>
<protein>
    <recommendedName>
        <fullName evidence="3">DUF4288 domain-containing protein</fullName>
    </recommendedName>
</protein>